<comment type="caution">
    <text evidence="1">The sequence shown here is derived from an EMBL/GenBank/DDBJ whole genome shotgun (WGS) entry which is preliminary data.</text>
</comment>
<accession>A0ACB9GBQ1</accession>
<reference evidence="2" key="1">
    <citation type="journal article" date="2022" name="Mol. Ecol. Resour.">
        <title>The genomes of chicory, endive, great burdock and yacon provide insights into Asteraceae palaeo-polyploidization history and plant inulin production.</title>
        <authorList>
            <person name="Fan W."/>
            <person name="Wang S."/>
            <person name="Wang H."/>
            <person name="Wang A."/>
            <person name="Jiang F."/>
            <person name="Liu H."/>
            <person name="Zhao H."/>
            <person name="Xu D."/>
            <person name="Zhang Y."/>
        </authorList>
    </citation>
    <scope>NUCLEOTIDE SEQUENCE [LARGE SCALE GENOMIC DNA]</scope>
    <source>
        <strain evidence="2">cv. Punajuju</strain>
    </source>
</reference>
<name>A0ACB9GBQ1_CICIN</name>
<dbReference type="EMBL" id="CM042010">
    <property type="protein sequence ID" value="KAI3780470.1"/>
    <property type="molecule type" value="Genomic_DNA"/>
</dbReference>
<proteinExistence type="predicted"/>
<gene>
    <name evidence="1" type="ORF">L2E82_10451</name>
</gene>
<keyword evidence="2" id="KW-1185">Reference proteome</keyword>
<dbReference type="Proteomes" id="UP001055811">
    <property type="component" value="Linkage Group LG02"/>
</dbReference>
<evidence type="ECO:0000313" key="2">
    <source>
        <dbReference type="Proteomes" id="UP001055811"/>
    </source>
</evidence>
<evidence type="ECO:0000313" key="1">
    <source>
        <dbReference type="EMBL" id="KAI3780470.1"/>
    </source>
</evidence>
<protein>
    <submittedName>
        <fullName evidence="1">Uncharacterized protein</fullName>
    </submittedName>
</protein>
<reference evidence="1 2" key="2">
    <citation type="journal article" date="2022" name="Mol. Ecol. Resour.">
        <title>The genomes of chicory, endive, great burdock and yacon provide insights into Asteraceae paleo-polyploidization history and plant inulin production.</title>
        <authorList>
            <person name="Fan W."/>
            <person name="Wang S."/>
            <person name="Wang H."/>
            <person name="Wang A."/>
            <person name="Jiang F."/>
            <person name="Liu H."/>
            <person name="Zhao H."/>
            <person name="Xu D."/>
            <person name="Zhang Y."/>
        </authorList>
    </citation>
    <scope>NUCLEOTIDE SEQUENCE [LARGE SCALE GENOMIC DNA]</scope>
    <source>
        <strain evidence="2">cv. Punajuju</strain>
        <tissue evidence="1">Leaves</tissue>
    </source>
</reference>
<organism evidence="1 2">
    <name type="scientific">Cichorium intybus</name>
    <name type="common">Chicory</name>
    <dbReference type="NCBI Taxonomy" id="13427"/>
    <lineage>
        <taxon>Eukaryota</taxon>
        <taxon>Viridiplantae</taxon>
        <taxon>Streptophyta</taxon>
        <taxon>Embryophyta</taxon>
        <taxon>Tracheophyta</taxon>
        <taxon>Spermatophyta</taxon>
        <taxon>Magnoliopsida</taxon>
        <taxon>eudicotyledons</taxon>
        <taxon>Gunneridae</taxon>
        <taxon>Pentapetalae</taxon>
        <taxon>asterids</taxon>
        <taxon>campanulids</taxon>
        <taxon>Asterales</taxon>
        <taxon>Asteraceae</taxon>
        <taxon>Cichorioideae</taxon>
        <taxon>Cichorieae</taxon>
        <taxon>Cichoriinae</taxon>
        <taxon>Cichorium</taxon>
    </lineage>
</organism>
<sequence length="88" mass="9946">MSITSADLGVNLIWEDEERNMICHNLDHKIAHHGDHNRPFLVVGIVRQRRSSSLMAVEVAIAADVRLSDRFLSLPRCLSFLGSKITHQ</sequence>